<evidence type="ECO:0000259" key="2">
    <source>
        <dbReference type="Pfam" id="PF00817"/>
    </source>
</evidence>
<sequence>MLWLAAYYPQWAFQYLRYLHQQQSIDGCVLFEPKSLQVLACDHRAIQSGIHCGMSISTAQSLLAEVVLIEFDPHVTQQASDWLCQWSYGFSARVAPLHCSLAARYAKQELTNDSAVFNQSLVKKAGKFSVNEFVDDCLVLEVSSMGLVFDGIDNLAQQYGQKALALGLDVQLAIAETPLAAQLLALQAPRFISLSHSLNKASCEQGYQRNEQASEFQHQAELQSRYLQHEHNSLLLDTLPIQALPVSNYLSEAFTNMGLHTLSMLTALPEKDLGQRFGQPLLQLLAKISGKLPQPMSYFEPASHYQQKLTLLYEVESMPGIIFPLRRMLDDLAGYLVQRQLALQTLTLSLGYRDRELAPLDLTIYYPFAEHRSAELLSLCRMQLERVTLYQPVVELCIYANKFAPITQGQTHLLTHAKAGKNDAGRYLLSSLQARLGSDKVKGITSVSEHLPEHSWQSTALSSIGKVQTKQQEHRLALGACRPFWLLAQPEAIATTEFELLKGPERLQTHWWQQASYCRDYYIASHVDGGLCWVYQEQGGFYLHGWFS</sequence>
<dbReference type="Proteomes" id="UP001139293">
    <property type="component" value="Unassembled WGS sequence"/>
</dbReference>
<dbReference type="InterPro" id="IPR043502">
    <property type="entry name" value="DNA/RNA_pol_sf"/>
</dbReference>
<gene>
    <name evidence="3" type="ORF">L2740_02890</name>
</gene>
<dbReference type="RefSeq" id="WP_248948540.1">
    <property type="nucleotide sequence ID" value="NZ_JAKILB010000001.1"/>
</dbReference>
<organism evidence="3 4">
    <name type="scientific">Shewanella pneumatophori</name>
    <dbReference type="NCBI Taxonomy" id="314092"/>
    <lineage>
        <taxon>Bacteria</taxon>
        <taxon>Pseudomonadati</taxon>
        <taxon>Pseudomonadota</taxon>
        <taxon>Gammaproteobacteria</taxon>
        <taxon>Alteromonadales</taxon>
        <taxon>Shewanellaceae</taxon>
        <taxon>Shewanella</taxon>
    </lineage>
</organism>
<keyword evidence="4" id="KW-1185">Reference proteome</keyword>
<proteinExistence type="predicted"/>
<dbReference type="InterPro" id="IPR001126">
    <property type="entry name" value="UmuC"/>
</dbReference>
<name>A0A9X1Z9M9_9GAMM</name>
<comment type="caution">
    <text evidence="3">The sequence shown here is derived from an EMBL/GenBank/DDBJ whole genome shotgun (WGS) entry which is preliminary data.</text>
</comment>
<reference evidence="3" key="1">
    <citation type="submission" date="2022-01" db="EMBL/GenBank/DDBJ databases">
        <title>Whole genome-based taxonomy of the Shewanellaceae.</title>
        <authorList>
            <person name="Martin-Rodriguez A.J."/>
        </authorList>
    </citation>
    <scope>NUCLEOTIDE SEQUENCE</scope>
    <source>
        <strain evidence="3">KCTC 23973</strain>
    </source>
</reference>
<dbReference type="PANTHER" id="PTHR35369:SF2">
    <property type="entry name" value="BLR3025 PROTEIN"/>
    <property type="match status" value="1"/>
</dbReference>
<dbReference type="Pfam" id="PF00817">
    <property type="entry name" value="IMS"/>
    <property type="match status" value="1"/>
</dbReference>
<dbReference type="SUPFAM" id="SSF56672">
    <property type="entry name" value="DNA/RNA polymerases"/>
    <property type="match status" value="1"/>
</dbReference>
<evidence type="ECO:0000256" key="1">
    <source>
        <dbReference type="ARBA" id="ARBA00022763"/>
    </source>
</evidence>
<dbReference type="CDD" id="cd03468">
    <property type="entry name" value="PolY_like"/>
    <property type="match status" value="1"/>
</dbReference>
<feature type="domain" description="UmuC" evidence="2">
    <location>
        <begin position="37"/>
        <end position="184"/>
    </location>
</feature>
<dbReference type="GO" id="GO:0006281">
    <property type="term" value="P:DNA repair"/>
    <property type="evidence" value="ECO:0007669"/>
    <property type="project" value="InterPro"/>
</dbReference>
<protein>
    <submittedName>
        <fullName evidence="3">DNA polymerase Y family protein</fullName>
    </submittedName>
</protein>
<dbReference type="PANTHER" id="PTHR35369">
    <property type="entry name" value="BLR3025 PROTEIN-RELATED"/>
    <property type="match status" value="1"/>
</dbReference>
<dbReference type="EMBL" id="JAKILB010000001">
    <property type="protein sequence ID" value="MCL1137498.1"/>
    <property type="molecule type" value="Genomic_DNA"/>
</dbReference>
<accession>A0A9X1Z9M9</accession>
<dbReference type="AlphaFoldDB" id="A0A9X1Z9M9"/>
<evidence type="ECO:0000313" key="3">
    <source>
        <dbReference type="EMBL" id="MCL1137498.1"/>
    </source>
</evidence>
<dbReference type="InterPro" id="IPR050356">
    <property type="entry name" value="SulA_CellDiv_inhibitor"/>
</dbReference>
<keyword evidence="1" id="KW-0227">DNA damage</keyword>
<evidence type="ECO:0000313" key="4">
    <source>
        <dbReference type="Proteomes" id="UP001139293"/>
    </source>
</evidence>